<gene>
    <name evidence="1" type="ORF">NCTC8985_03011</name>
</gene>
<dbReference type="AlphaFoldDB" id="A0A0C2E9W7"/>
<evidence type="ECO:0000313" key="2">
    <source>
        <dbReference type="Proteomes" id="UP000254405"/>
    </source>
</evidence>
<dbReference type="EMBL" id="UGCO01000001">
    <property type="protein sequence ID" value="STI77710.1"/>
    <property type="molecule type" value="Genomic_DNA"/>
</dbReference>
<dbReference type="Proteomes" id="UP000254405">
    <property type="component" value="Unassembled WGS sequence"/>
</dbReference>
<proteinExistence type="predicted"/>
<dbReference type="RefSeq" id="WP_001078805.1">
    <property type="nucleotide sequence ID" value="NZ_AP022036.1"/>
</dbReference>
<sequence>MNRFILQLMLSFIVAITSGESFAQPPVYEQRSYIQNGESEDFFTKKYGRPAYEFVKPRYAFVGEYSVGIENTYRSINPEFRNIPIKEAFWNLNEDLNLTCFFHYKDGQWRVISYFFWPPDAKF</sequence>
<name>A0A0C2E9W7_ECOLX</name>
<reference evidence="1 2" key="1">
    <citation type="submission" date="2018-06" db="EMBL/GenBank/DDBJ databases">
        <authorList>
            <consortium name="Pathogen Informatics"/>
            <person name="Doyle S."/>
        </authorList>
    </citation>
    <scope>NUCLEOTIDE SEQUENCE [LARGE SCALE GENOMIC DNA]</scope>
    <source>
        <strain evidence="1 2">NCTC8985</strain>
    </source>
</reference>
<evidence type="ECO:0000313" key="1">
    <source>
        <dbReference type="EMBL" id="STI77710.1"/>
    </source>
</evidence>
<accession>A0A0C2E9W7</accession>
<organism evidence="1 2">
    <name type="scientific">Escherichia coli</name>
    <dbReference type="NCBI Taxonomy" id="562"/>
    <lineage>
        <taxon>Bacteria</taxon>
        <taxon>Pseudomonadati</taxon>
        <taxon>Pseudomonadota</taxon>
        <taxon>Gammaproteobacteria</taxon>
        <taxon>Enterobacterales</taxon>
        <taxon>Enterobacteriaceae</taxon>
        <taxon>Escherichia</taxon>
    </lineage>
</organism>
<protein>
    <submittedName>
        <fullName evidence="1">Uncharacterized protein</fullName>
    </submittedName>
</protein>